<reference evidence="3" key="1">
    <citation type="submission" date="2017-12" db="EMBL/GenBank/DDBJ databases">
        <title>Gene loss provides genomic basis for host adaptation in cereal stripe rust fungi.</title>
        <authorList>
            <person name="Xia C."/>
        </authorList>
    </citation>
    <scope>NUCLEOTIDE SEQUENCE [LARGE SCALE GENOMIC DNA]</scope>
    <source>
        <strain evidence="3">93-210</strain>
    </source>
</reference>
<feature type="compositionally biased region" description="Polar residues" evidence="1">
    <location>
        <begin position="49"/>
        <end position="69"/>
    </location>
</feature>
<feature type="chain" id="PRO_5015516834" evidence="2">
    <location>
        <begin position="16"/>
        <end position="88"/>
    </location>
</feature>
<feature type="compositionally biased region" description="Basic and acidic residues" evidence="1">
    <location>
        <begin position="70"/>
        <end position="88"/>
    </location>
</feature>
<feature type="signal peptide" evidence="2">
    <location>
        <begin position="1"/>
        <end position="15"/>
    </location>
</feature>
<accession>A0A2S4VV16</accession>
<evidence type="ECO:0000313" key="4">
    <source>
        <dbReference type="Proteomes" id="UP000239156"/>
    </source>
</evidence>
<sequence>MPIQASALLTCLAYAIYPICYMAYQSQTTAGSIPHTTVTSGSGLVDVTPGNSESPRTTSTDWAQSVPTQQDERRFGPDSKLEGLKPAR</sequence>
<protein>
    <submittedName>
        <fullName evidence="3">Uncharacterized protein</fullName>
    </submittedName>
</protein>
<proteinExistence type="predicted"/>
<dbReference type="Proteomes" id="UP000239156">
    <property type="component" value="Unassembled WGS sequence"/>
</dbReference>
<dbReference type="AlphaFoldDB" id="A0A2S4VV16"/>
<organism evidence="3 4">
    <name type="scientific">Puccinia striiformis</name>
    <dbReference type="NCBI Taxonomy" id="27350"/>
    <lineage>
        <taxon>Eukaryota</taxon>
        <taxon>Fungi</taxon>
        <taxon>Dikarya</taxon>
        <taxon>Basidiomycota</taxon>
        <taxon>Pucciniomycotina</taxon>
        <taxon>Pucciniomycetes</taxon>
        <taxon>Pucciniales</taxon>
        <taxon>Pucciniaceae</taxon>
        <taxon>Puccinia</taxon>
    </lineage>
</organism>
<dbReference type="VEuPathDB" id="FungiDB:PSTT_03873"/>
<name>A0A2S4VV16_9BASI</name>
<keyword evidence="4" id="KW-1185">Reference proteome</keyword>
<comment type="caution">
    <text evidence="3">The sequence shown here is derived from an EMBL/GenBank/DDBJ whole genome shotgun (WGS) entry which is preliminary data.</text>
</comment>
<feature type="region of interest" description="Disordered" evidence="1">
    <location>
        <begin position="38"/>
        <end position="88"/>
    </location>
</feature>
<dbReference type="VEuPathDB" id="FungiDB:PSHT_09587"/>
<evidence type="ECO:0000256" key="2">
    <source>
        <dbReference type="SAM" id="SignalP"/>
    </source>
</evidence>
<gene>
    <name evidence="3" type="ORF">PSTT_03873</name>
</gene>
<dbReference type="EMBL" id="PKSL01000025">
    <property type="protein sequence ID" value="POW13361.1"/>
    <property type="molecule type" value="Genomic_DNA"/>
</dbReference>
<evidence type="ECO:0000313" key="3">
    <source>
        <dbReference type="EMBL" id="POW13361.1"/>
    </source>
</evidence>
<evidence type="ECO:0000256" key="1">
    <source>
        <dbReference type="SAM" id="MobiDB-lite"/>
    </source>
</evidence>
<keyword evidence="2" id="KW-0732">Signal</keyword>